<dbReference type="SMART" id="SM00316">
    <property type="entry name" value="S1"/>
    <property type="match status" value="1"/>
</dbReference>
<dbReference type="InterPro" id="IPR027408">
    <property type="entry name" value="PNPase/RNase_PH_dom_sf"/>
</dbReference>
<protein>
    <recommendedName>
        <fullName evidence="8">Polyribonucleotide nucleotidyltransferase</fullName>
        <ecNumber evidence="8">2.7.7.8</ecNumber>
    </recommendedName>
    <alternativeName>
        <fullName evidence="8">Polynucleotide phosphorylase</fullName>
        <shortName evidence="8">PNPase</shortName>
    </alternativeName>
</protein>
<dbReference type="HAMAP" id="MF_01595">
    <property type="entry name" value="PNPase"/>
    <property type="match status" value="1"/>
</dbReference>
<keyword evidence="2 8" id="KW-0963">Cytoplasm</keyword>
<dbReference type="EMBL" id="AP010904">
    <property type="protein sequence ID" value="BAH76656.1"/>
    <property type="molecule type" value="Genomic_DNA"/>
</dbReference>
<dbReference type="NCBIfam" id="TIGR03591">
    <property type="entry name" value="polynuc_phos"/>
    <property type="match status" value="1"/>
</dbReference>
<dbReference type="SUPFAM" id="SSF54211">
    <property type="entry name" value="Ribosomal protein S5 domain 2-like"/>
    <property type="match status" value="2"/>
</dbReference>
<organism evidence="11 12">
    <name type="scientific">Solidesulfovibrio magneticus (strain ATCC 700980 / DSM 13731 / RS-1)</name>
    <name type="common">Desulfovibrio magneticus</name>
    <dbReference type="NCBI Taxonomy" id="573370"/>
    <lineage>
        <taxon>Bacteria</taxon>
        <taxon>Pseudomonadati</taxon>
        <taxon>Thermodesulfobacteriota</taxon>
        <taxon>Desulfovibrionia</taxon>
        <taxon>Desulfovibrionales</taxon>
        <taxon>Desulfovibrionaceae</taxon>
        <taxon>Solidesulfovibrio</taxon>
    </lineage>
</organism>
<dbReference type="GO" id="GO:0006396">
    <property type="term" value="P:RNA processing"/>
    <property type="evidence" value="ECO:0007669"/>
    <property type="project" value="InterPro"/>
</dbReference>
<keyword evidence="6 8" id="KW-0460">Magnesium</keyword>
<dbReference type="GO" id="GO:0006402">
    <property type="term" value="P:mRNA catabolic process"/>
    <property type="evidence" value="ECO:0007669"/>
    <property type="project" value="UniProtKB-UniRule"/>
</dbReference>
<evidence type="ECO:0000256" key="7">
    <source>
        <dbReference type="ARBA" id="ARBA00022884"/>
    </source>
</evidence>
<dbReference type="Pfam" id="PF00575">
    <property type="entry name" value="S1"/>
    <property type="match status" value="1"/>
</dbReference>
<dbReference type="Gene3D" id="3.30.230.70">
    <property type="entry name" value="GHMP Kinase, N-terminal domain"/>
    <property type="match status" value="2"/>
</dbReference>
<dbReference type="KEGG" id="dma:DMR_31650"/>
<dbReference type="PANTHER" id="PTHR11252">
    <property type="entry name" value="POLYRIBONUCLEOTIDE NUCLEOTIDYLTRANSFERASE"/>
    <property type="match status" value="1"/>
</dbReference>
<dbReference type="InterPro" id="IPR036345">
    <property type="entry name" value="ExoRNase_PH_dom2_sf"/>
</dbReference>
<reference evidence="11 12" key="1">
    <citation type="journal article" date="2009" name="Genome Res.">
        <title>Whole genome sequence of Desulfovibrio magneticus strain RS-1 revealed common gene clusters in magnetotactic bacteria.</title>
        <authorList>
            <person name="Nakazawa H."/>
            <person name="Arakaki A."/>
            <person name="Narita-Yamada S."/>
            <person name="Yashiro I."/>
            <person name="Jinno K."/>
            <person name="Aoki N."/>
            <person name="Tsuruyama A."/>
            <person name="Okamura Y."/>
            <person name="Tanikawa S."/>
            <person name="Fujita N."/>
            <person name="Takeyama H."/>
            <person name="Matsunaga T."/>
        </authorList>
    </citation>
    <scope>NUCLEOTIDE SEQUENCE [LARGE SCALE GENOMIC DNA]</scope>
    <source>
        <strain evidence="12">ATCC 700980 / DSM 13731 / RS-1</strain>
    </source>
</reference>
<dbReference type="HOGENOM" id="CLU_004217_2_2_7"/>
<dbReference type="FunFam" id="3.30.230.70:FF:000001">
    <property type="entry name" value="Polyribonucleotide nucleotidyltransferase"/>
    <property type="match status" value="1"/>
</dbReference>
<keyword evidence="3 8" id="KW-0808">Transferase</keyword>
<dbReference type="PANTHER" id="PTHR11252:SF0">
    <property type="entry name" value="POLYRIBONUCLEOTIDE NUCLEOTIDYLTRANSFERASE 1, MITOCHONDRIAL"/>
    <property type="match status" value="1"/>
</dbReference>
<evidence type="ECO:0000256" key="4">
    <source>
        <dbReference type="ARBA" id="ARBA00022695"/>
    </source>
</evidence>
<feature type="region of interest" description="Disordered" evidence="9">
    <location>
        <begin position="704"/>
        <end position="751"/>
    </location>
</feature>
<dbReference type="InterPro" id="IPR036456">
    <property type="entry name" value="PNPase_PH_RNA-bd_sf"/>
</dbReference>
<dbReference type="Pfam" id="PF00013">
    <property type="entry name" value="KH_1"/>
    <property type="match status" value="1"/>
</dbReference>
<evidence type="ECO:0000256" key="1">
    <source>
        <dbReference type="ARBA" id="ARBA00007404"/>
    </source>
</evidence>
<evidence type="ECO:0000256" key="2">
    <source>
        <dbReference type="ARBA" id="ARBA00022490"/>
    </source>
</evidence>
<dbReference type="NCBIfam" id="NF008805">
    <property type="entry name" value="PRK11824.1"/>
    <property type="match status" value="1"/>
</dbReference>
<comment type="catalytic activity">
    <reaction evidence="8">
        <text>RNA(n+1) + phosphate = RNA(n) + a ribonucleoside 5'-diphosphate</text>
        <dbReference type="Rhea" id="RHEA:22096"/>
        <dbReference type="Rhea" id="RHEA-COMP:14527"/>
        <dbReference type="Rhea" id="RHEA-COMP:17342"/>
        <dbReference type="ChEBI" id="CHEBI:43474"/>
        <dbReference type="ChEBI" id="CHEBI:57930"/>
        <dbReference type="ChEBI" id="CHEBI:140395"/>
        <dbReference type="EC" id="2.7.7.8"/>
    </reaction>
</comment>
<comment type="function">
    <text evidence="8">Involved in mRNA degradation. Catalyzes the phosphorolysis of single-stranded polyribonucleotides processively in the 3'- to 5'-direction.</text>
</comment>
<gene>
    <name evidence="8 11" type="primary">pnp</name>
    <name evidence="11" type="ordered locus">DMR_31650</name>
</gene>
<dbReference type="InterPro" id="IPR001247">
    <property type="entry name" value="ExoRNase_PH_dom1"/>
</dbReference>
<dbReference type="Pfam" id="PF03726">
    <property type="entry name" value="PNPase"/>
    <property type="match status" value="1"/>
</dbReference>
<dbReference type="Proteomes" id="UP000009071">
    <property type="component" value="Chromosome"/>
</dbReference>
<dbReference type="PROSITE" id="PS50084">
    <property type="entry name" value="KH_TYPE_1"/>
    <property type="match status" value="1"/>
</dbReference>
<proteinExistence type="inferred from homology"/>
<feature type="domain" description="S1 motif" evidence="10">
    <location>
        <begin position="628"/>
        <end position="696"/>
    </location>
</feature>
<dbReference type="Gene3D" id="2.40.50.140">
    <property type="entry name" value="Nucleic acid-binding proteins"/>
    <property type="match status" value="1"/>
</dbReference>
<dbReference type="InterPro" id="IPR003029">
    <property type="entry name" value="S1_domain"/>
</dbReference>
<dbReference type="EC" id="2.7.7.8" evidence="8"/>
<accession>C4XJA6</accession>
<dbReference type="OrthoDB" id="9804305at2"/>
<dbReference type="InterPro" id="IPR012162">
    <property type="entry name" value="PNPase"/>
</dbReference>
<dbReference type="CDD" id="cd11364">
    <property type="entry name" value="RNase_PH_PNPase_2"/>
    <property type="match status" value="1"/>
</dbReference>
<dbReference type="eggNOG" id="COG1185">
    <property type="taxonomic scope" value="Bacteria"/>
</dbReference>
<dbReference type="SUPFAM" id="SSF46915">
    <property type="entry name" value="Polynucleotide phosphorylase/guanosine pentaphosphate synthase (PNPase/GPSI), domain 3"/>
    <property type="match status" value="1"/>
</dbReference>
<evidence type="ECO:0000313" key="12">
    <source>
        <dbReference type="Proteomes" id="UP000009071"/>
    </source>
</evidence>
<dbReference type="FunFam" id="3.30.230.70:FF:000002">
    <property type="entry name" value="Polyribonucleotide nucleotidyltransferase"/>
    <property type="match status" value="1"/>
</dbReference>
<comment type="cofactor">
    <cofactor evidence="8">
        <name>Mg(2+)</name>
        <dbReference type="ChEBI" id="CHEBI:18420"/>
    </cofactor>
</comment>
<dbReference type="STRING" id="573370.DMR_31650"/>
<keyword evidence="7 8" id="KW-0694">RNA-binding</keyword>
<feature type="compositionally biased region" description="Basic and acidic residues" evidence="9">
    <location>
        <begin position="718"/>
        <end position="751"/>
    </location>
</feature>
<name>C4XJA6_SOLM1</name>
<feature type="binding site" evidence="8">
    <location>
        <position position="492"/>
    </location>
    <ligand>
        <name>Mg(2+)</name>
        <dbReference type="ChEBI" id="CHEBI:18420"/>
    </ligand>
</feature>
<evidence type="ECO:0000256" key="6">
    <source>
        <dbReference type="ARBA" id="ARBA00022842"/>
    </source>
</evidence>
<evidence type="ECO:0000256" key="8">
    <source>
        <dbReference type="HAMAP-Rule" id="MF_01595"/>
    </source>
</evidence>
<dbReference type="SUPFAM" id="SSF50249">
    <property type="entry name" value="Nucleic acid-binding proteins"/>
    <property type="match status" value="1"/>
</dbReference>
<dbReference type="SUPFAM" id="SSF55666">
    <property type="entry name" value="Ribonuclease PH domain 2-like"/>
    <property type="match status" value="2"/>
</dbReference>
<dbReference type="CDD" id="cd11363">
    <property type="entry name" value="RNase_PH_PNPase_1"/>
    <property type="match status" value="1"/>
</dbReference>
<dbReference type="GO" id="GO:0000287">
    <property type="term" value="F:magnesium ion binding"/>
    <property type="evidence" value="ECO:0007669"/>
    <property type="project" value="UniProtKB-UniRule"/>
</dbReference>
<dbReference type="PIRSF" id="PIRSF005499">
    <property type="entry name" value="PNPase"/>
    <property type="match status" value="1"/>
</dbReference>
<dbReference type="InterPro" id="IPR015848">
    <property type="entry name" value="PNPase_PH_RNA-bd_bac/org-type"/>
</dbReference>
<evidence type="ECO:0000256" key="9">
    <source>
        <dbReference type="SAM" id="MobiDB-lite"/>
    </source>
</evidence>
<dbReference type="SMART" id="SM00322">
    <property type="entry name" value="KH"/>
    <property type="match status" value="1"/>
</dbReference>
<dbReference type="InterPro" id="IPR036612">
    <property type="entry name" value="KH_dom_type_1_sf"/>
</dbReference>
<dbReference type="Pfam" id="PF01138">
    <property type="entry name" value="RNase_PH"/>
    <property type="match status" value="2"/>
</dbReference>
<sequence>MTMTFSPIRLEAAIGDKTVTIETGRLANQADGAIWIQSGGTVVLVTACTQALAEEKGFFPLVVDYQEMAYAAGRIPGSYFRREIGRPSEREVLVCRLIDRPCRPLFPKGFRDEVQIIATVLSADGEVEPDVLALTGASAALHLSKIPFQGPIAGGRVGYIDGQFVLNPTVAQIAAGADLNLVFAASRDAVVMVEGAGRFVSEELLADALEFGHKAILPLLDLQEQLREKAGKPKIAFTPPAPIVELEALVAATAEAGLKQAFTIQEKMARREARKAVKQAVIEAVVAAYPETPLYKMKAGEILESMEKKLLRKLIKDTGIRLDGRNTTTVRPIGIEVGVLPRTHGSALFARGETKALCVATLGSTGDEQKIETLNGETYKRFMLHYNFPPYCVGEVKMLRGPSRREIGHGALAERSILPVLPGPEEFPFTMRIVSQVMESNGSSSMASVAGASLALMDAGVPIKAPVAGIAMGLIKEDDDFLVLTDILGDEDAMGDMDFKVAGTADGVTGIQMDIKITGIPQAVMRQALNQAKDARLHILGRMAAVLPEPRPELSALAPQLAVVHINPEKIREVIGPGGKNIKAMTAETGASIDIEDTGKISIFAPTLESLEKAKARVLYYDQHADVGANYKGRVIKIIDCGAIVEILPGLEGLVHVSQLDVERVASPADVVKMGQEIEVKVLDVEPTGRVRLSRKAVLNEERGIPYDPADYAKTAGPRRDGGDRRGPRRDDRGPRRDDRGGRDRDRGPRD</sequence>
<evidence type="ECO:0000256" key="5">
    <source>
        <dbReference type="ARBA" id="ARBA00022723"/>
    </source>
</evidence>
<dbReference type="InterPro" id="IPR020568">
    <property type="entry name" value="Ribosomal_Su5_D2-typ_SF"/>
</dbReference>
<dbReference type="Gene3D" id="3.30.1370.10">
    <property type="entry name" value="K Homology domain, type 1"/>
    <property type="match status" value="1"/>
</dbReference>
<dbReference type="CDD" id="cd02393">
    <property type="entry name" value="KH-I_PNPase"/>
    <property type="match status" value="1"/>
</dbReference>
<dbReference type="InterPro" id="IPR012340">
    <property type="entry name" value="NA-bd_OB-fold"/>
</dbReference>
<dbReference type="GO" id="GO:0000175">
    <property type="term" value="F:3'-5'-RNA exonuclease activity"/>
    <property type="evidence" value="ECO:0007669"/>
    <property type="project" value="TreeGrafter"/>
</dbReference>
<dbReference type="GO" id="GO:0005829">
    <property type="term" value="C:cytosol"/>
    <property type="evidence" value="ECO:0007669"/>
    <property type="project" value="TreeGrafter"/>
</dbReference>
<keyword evidence="12" id="KW-1185">Reference proteome</keyword>
<feature type="binding site" evidence="8">
    <location>
        <position position="498"/>
    </location>
    <ligand>
        <name>Mg(2+)</name>
        <dbReference type="ChEBI" id="CHEBI:18420"/>
    </ligand>
</feature>
<dbReference type="Pfam" id="PF03725">
    <property type="entry name" value="RNase_PH_C"/>
    <property type="match status" value="2"/>
</dbReference>
<dbReference type="InterPro" id="IPR004087">
    <property type="entry name" value="KH_dom"/>
</dbReference>
<evidence type="ECO:0000313" key="11">
    <source>
        <dbReference type="EMBL" id="BAH76656.1"/>
    </source>
</evidence>
<evidence type="ECO:0000259" key="10">
    <source>
        <dbReference type="PROSITE" id="PS50126"/>
    </source>
</evidence>
<dbReference type="GO" id="GO:0004654">
    <property type="term" value="F:polyribonucleotide nucleotidyltransferase activity"/>
    <property type="evidence" value="ECO:0007669"/>
    <property type="project" value="UniProtKB-UniRule"/>
</dbReference>
<dbReference type="InterPro" id="IPR015847">
    <property type="entry name" value="ExoRNase_PH_dom2"/>
</dbReference>
<dbReference type="CDD" id="cd04472">
    <property type="entry name" value="S1_PNPase"/>
    <property type="match status" value="1"/>
</dbReference>
<dbReference type="PROSITE" id="PS50126">
    <property type="entry name" value="S1"/>
    <property type="match status" value="1"/>
</dbReference>
<dbReference type="GO" id="GO:0003723">
    <property type="term" value="F:RNA binding"/>
    <property type="evidence" value="ECO:0007669"/>
    <property type="project" value="UniProtKB-UniRule"/>
</dbReference>
<dbReference type="AlphaFoldDB" id="C4XJA6"/>
<dbReference type="RefSeq" id="WP_015861808.1">
    <property type="nucleotide sequence ID" value="NC_012796.1"/>
</dbReference>
<dbReference type="InterPro" id="IPR004088">
    <property type="entry name" value="KH_dom_type_1"/>
</dbReference>
<comment type="subcellular location">
    <subcellularLocation>
        <location evidence="8">Cytoplasm</location>
    </subcellularLocation>
</comment>
<evidence type="ECO:0000256" key="3">
    <source>
        <dbReference type="ARBA" id="ARBA00022679"/>
    </source>
</evidence>
<dbReference type="SUPFAM" id="SSF54791">
    <property type="entry name" value="Eukaryotic type KH-domain (KH-domain type I)"/>
    <property type="match status" value="1"/>
</dbReference>
<keyword evidence="4 8" id="KW-0548">Nucleotidyltransferase</keyword>
<keyword evidence="5 8" id="KW-0479">Metal-binding</keyword>
<comment type="similarity">
    <text evidence="1 8">Belongs to the polyribonucleotide nucleotidyltransferase family.</text>
</comment>
<dbReference type="FunFam" id="3.30.1370.10:FF:000001">
    <property type="entry name" value="Polyribonucleotide nucleotidyltransferase"/>
    <property type="match status" value="1"/>
</dbReference>